<proteinExistence type="predicted"/>
<evidence type="ECO:0000313" key="2">
    <source>
        <dbReference type="EMBL" id="CUV09425.1"/>
    </source>
</evidence>
<sequence>METKQIAVYLIIAGCVILALKFINAIIGFIMSDFLMGLGTILLLAGAVVLALKFIKENKDDAKDEPFRGIDQ</sequence>
<gene>
    <name evidence="2" type="ORF">MGWOODY_Mmi1001</name>
</gene>
<dbReference type="PROSITE" id="PS51257">
    <property type="entry name" value="PROKAR_LIPOPROTEIN"/>
    <property type="match status" value="1"/>
</dbReference>
<evidence type="ECO:0000256" key="1">
    <source>
        <dbReference type="SAM" id="Phobius"/>
    </source>
</evidence>
<feature type="transmembrane region" description="Helical" evidence="1">
    <location>
        <begin position="36"/>
        <end position="55"/>
    </location>
</feature>
<feature type="transmembrane region" description="Helical" evidence="1">
    <location>
        <begin position="7"/>
        <end position="30"/>
    </location>
</feature>
<accession>A0A160VFT1</accession>
<keyword evidence="1" id="KW-1133">Transmembrane helix</keyword>
<keyword evidence="1" id="KW-0472">Membrane</keyword>
<reference evidence="2" key="1">
    <citation type="submission" date="2015-10" db="EMBL/GenBank/DDBJ databases">
        <authorList>
            <person name="Gilbert D.G."/>
        </authorList>
    </citation>
    <scope>NUCLEOTIDE SEQUENCE</scope>
</reference>
<dbReference type="AlphaFoldDB" id="A0A160VFT1"/>
<organism evidence="2">
    <name type="scientific">hydrothermal vent metagenome</name>
    <dbReference type="NCBI Taxonomy" id="652676"/>
    <lineage>
        <taxon>unclassified sequences</taxon>
        <taxon>metagenomes</taxon>
        <taxon>ecological metagenomes</taxon>
    </lineage>
</organism>
<dbReference type="EMBL" id="FAXC01000244">
    <property type="protein sequence ID" value="CUV09425.1"/>
    <property type="molecule type" value="Genomic_DNA"/>
</dbReference>
<keyword evidence="1" id="KW-0812">Transmembrane</keyword>
<protein>
    <submittedName>
        <fullName evidence="2">Uncharacterized protein</fullName>
    </submittedName>
</protein>
<name>A0A160VFT1_9ZZZZ</name>